<dbReference type="AlphaFoldDB" id="A0A2Z7BJ21"/>
<accession>A0A2Z7BJ21</accession>
<protein>
    <submittedName>
        <fullName evidence="1">Ribosomal RNA small subunit methyltransferase nep-1</fullName>
    </submittedName>
</protein>
<sequence>MDGFGVAEDILISSKDIIFRESGNCDPIISSKSSKSMESGSILPGIPLRASSQEPRSGVVFVFEKDSLVLAKVNKHNLDRSDYRPDIVLEDDVGLRWGTSRNIKLENKKDTETFTWKA</sequence>
<keyword evidence="1" id="KW-0489">Methyltransferase</keyword>
<gene>
    <name evidence="1" type="ORF">F511_05091</name>
</gene>
<name>A0A2Z7BJ21_9LAMI</name>
<dbReference type="EMBL" id="KV006978">
    <property type="protein sequence ID" value="KZV31981.1"/>
    <property type="molecule type" value="Genomic_DNA"/>
</dbReference>
<keyword evidence="2" id="KW-1185">Reference proteome</keyword>
<proteinExistence type="predicted"/>
<evidence type="ECO:0000313" key="2">
    <source>
        <dbReference type="Proteomes" id="UP000250235"/>
    </source>
</evidence>
<dbReference type="Proteomes" id="UP000250235">
    <property type="component" value="Unassembled WGS sequence"/>
</dbReference>
<evidence type="ECO:0000313" key="1">
    <source>
        <dbReference type="EMBL" id="KZV31981.1"/>
    </source>
</evidence>
<reference evidence="1 2" key="1">
    <citation type="journal article" date="2015" name="Proc. Natl. Acad. Sci. U.S.A.">
        <title>The resurrection genome of Boea hygrometrica: A blueprint for survival of dehydration.</title>
        <authorList>
            <person name="Xiao L."/>
            <person name="Yang G."/>
            <person name="Zhang L."/>
            <person name="Yang X."/>
            <person name="Zhao S."/>
            <person name="Ji Z."/>
            <person name="Zhou Q."/>
            <person name="Hu M."/>
            <person name="Wang Y."/>
            <person name="Chen M."/>
            <person name="Xu Y."/>
            <person name="Jin H."/>
            <person name="Xiao X."/>
            <person name="Hu G."/>
            <person name="Bao F."/>
            <person name="Hu Y."/>
            <person name="Wan P."/>
            <person name="Li L."/>
            <person name="Deng X."/>
            <person name="Kuang T."/>
            <person name="Xiang C."/>
            <person name="Zhu J.K."/>
            <person name="Oliver M.J."/>
            <person name="He Y."/>
        </authorList>
    </citation>
    <scope>NUCLEOTIDE SEQUENCE [LARGE SCALE GENOMIC DNA]</scope>
    <source>
        <strain evidence="2">cv. XS01</strain>
    </source>
</reference>
<keyword evidence="1" id="KW-0808">Transferase</keyword>
<dbReference type="OrthoDB" id="269804at2759"/>
<dbReference type="GO" id="GO:0032259">
    <property type="term" value="P:methylation"/>
    <property type="evidence" value="ECO:0007669"/>
    <property type="project" value="UniProtKB-KW"/>
</dbReference>
<organism evidence="1 2">
    <name type="scientific">Dorcoceras hygrometricum</name>
    <dbReference type="NCBI Taxonomy" id="472368"/>
    <lineage>
        <taxon>Eukaryota</taxon>
        <taxon>Viridiplantae</taxon>
        <taxon>Streptophyta</taxon>
        <taxon>Embryophyta</taxon>
        <taxon>Tracheophyta</taxon>
        <taxon>Spermatophyta</taxon>
        <taxon>Magnoliopsida</taxon>
        <taxon>eudicotyledons</taxon>
        <taxon>Gunneridae</taxon>
        <taxon>Pentapetalae</taxon>
        <taxon>asterids</taxon>
        <taxon>lamiids</taxon>
        <taxon>Lamiales</taxon>
        <taxon>Gesneriaceae</taxon>
        <taxon>Didymocarpoideae</taxon>
        <taxon>Trichosporeae</taxon>
        <taxon>Loxocarpinae</taxon>
        <taxon>Dorcoceras</taxon>
    </lineage>
</organism>
<dbReference type="GO" id="GO:0008168">
    <property type="term" value="F:methyltransferase activity"/>
    <property type="evidence" value="ECO:0007669"/>
    <property type="project" value="UniProtKB-KW"/>
</dbReference>